<dbReference type="InterPro" id="IPR002716">
    <property type="entry name" value="PIN_dom"/>
</dbReference>
<dbReference type="InterPro" id="IPR052626">
    <property type="entry name" value="SWT1_Regulator"/>
</dbReference>
<dbReference type="SUPFAM" id="SSF88723">
    <property type="entry name" value="PIN domain-like"/>
    <property type="match status" value="1"/>
</dbReference>
<dbReference type="SMART" id="SM00670">
    <property type="entry name" value="PINc"/>
    <property type="match status" value="1"/>
</dbReference>
<accession>A0AAD9CXY3</accession>
<evidence type="ECO:0000256" key="1">
    <source>
        <dbReference type="SAM" id="MobiDB-lite"/>
    </source>
</evidence>
<feature type="domain" description="PIN" evidence="2">
    <location>
        <begin position="50"/>
        <end position="183"/>
    </location>
</feature>
<keyword evidence="4" id="KW-1185">Reference proteome</keyword>
<dbReference type="CDD" id="cd18727">
    <property type="entry name" value="PIN_Swt1-like"/>
    <property type="match status" value="1"/>
</dbReference>
<organism evidence="3 4">
    <name type="scientific">Papiliotrema laurentii</name>
    <name type="common">Cryptococcus laurentii</name>
    <dbReference type="NCBI Taxonomy" id="5418"/>
    <lineage>
        <taxon>Eukaryota</taxon>
        <taxon>Fungi</taxon>
        <taxon>Dikarya</taxon>
        <taxon>Basidiomycota</taxon>
        <taxon>Agaricomycotina</taxon>
        <taxon>Tremellomycetes</taxon>
        <taxon>Tremellales</taxon>
        <taxon>Rhynchogastremaceae</taxon>
        <taxon>Papiliotrema</taxon>
    </lineage>
</organism>
<proteinExistence type="predicted"/>
<gene>
    <name evidence="3" type="ORF">DB88DRAFT_489245</name>
</gene>
<name>A0AAD9CXY3_PAPLA</name>
<dbReference type="GO" id="GO:0004540">
    <property type="term" value="F:RNA nuclease activity"/>
    <property type="evidence" value="ECO:0007669"/>
    <property type="project" value="UniProtKB-ARBA"/>
</dbReference>
<evidence type="ECO:0000313" key="4">
    <source>
        <dbReference type="Proteomes" id="UP001182556"/>
    </source>
</evidence>
<dbReference type="GO" id="GO:0005634">
    <property type="term" value="C:nucleus"/>
    <property type="evidence" value="ECO:0007669"/>
    <property type="project" value="TreeGrafter"/>
</dbReference>
<dbReference type="Gene3D" id="3.40.50.1010">
    <property type="entry name" value="5'-nuclease"/>
    <property type="match status" value="1"/>
</dbReference>
<protein>
    <submittedName>
        <fullName evidence="3">PIN domain-containing protein</fullName>
    </submittedName>
</protein>
<evidence type="ECO:0000259" key="2">
    <source>
        <dbReference type="SMART" id="SM00670"/>
    </source>
</evidence>
<sequence>MYAHDSIRYPYLVSPDPAVVVSSPDRLAAIGVFLEDVEMESAGNDGAHTNYLALDTNILINHLHLVRQVYAVLLDLSPATHALLVPTAVINELDKLKLSLEPAGTTPQGEVTIGDLAKAATRWLLETNQAQRRTHSSAVRCQRWSERLDTSLDKGDDKILDCCLYFKDKSEVILWTNDRNLALLAESNDVPAMGHPGIRLEAIVRALGLSIPSESLQAIRAAHPSTAILTHTPSEDEMELDEHCIPIPPTPPSLPTQSDPFRDPLTPSPPRSPNANSILKSTYSSPTPPSRSRQSTLPPALPRPLLGRLTLTLRPALMLLRPDATTISDPLRLIMTFRTSLLDHEHRIDRSSDLGMTLLRAVDALRTISTFLERNPNGQRVRTGQVADSVDNLANFLFDLSLLDAKDHLKALAADIRAL</sequence>
<evidence type="ECO:0000313" key="3">
    <source>
        <dbReference type="EMBL" id="KAK1924152.1"/>
    </source>
</evidence>
<dbReference type="Proteomes" id="UP001182556">
    <property type="component" value="Unassembled WGS sequence"/>
</dbReference>
<dbReference type="InterPro" id="IPR029060">
    <property type="entry name" value="PIN-like_dom_sf"/>
</dbReference>
<dbReference type="PANTHER" id="PTHR16161:SF0">
    <property type="entry name" value="TRANSCRIPTIONAL PROTEIN SWT1"/>
    <property type="match status" value="1"/>
</dbReference>
<reference evidence="3" key="1">
    <citation type="submission" date="2023-02" db="EMBL/GenBank/DDBJ databases">
        <title>Identification and recombinant expression of a fungal hydrolase from Papiliotrema laurentii that hydrolyzes apple cutin and clears colloidal polyester polyurethane.</title>
        <authorList>
            <consortium name="DOE Joint Genome Institute"/>
            <person name="Roman V.A."/>
            <person name="Bojanowski C."/>
            <person name="Crable B.R."/>
            <person name="Wagner D.N."/>
            <person name="Hung C.S."/>
            <person name="Nadeau L.J."/>
            <person name="Schratz L."/>
            <person name="Haridas S."/>
            <person name="Pangilinan J."/>
            <person name="Lipzen A."/>
            <person name="Na H."/>
            <person name="Yan M."/>
            <person name="Ng V."/>
            <person name="Grigoriev I.V."/>
            <person name="Spatafora J.W."/>
            <person name="Barlow D."/>
            <person name="Biffinger J."/>
            <person name="Kelley-Loughnane N."/>
            <person name="Varaljay V.A."/>
            <person name="Crookes-Goodson W.J."/>
        </authorList>
    </citation>
    <scope>NUCLEOTIDE SEQUENCE</scope>
    <source>
        <strain evidence="3">5307AH</strain>
    </source>
</reference>
<dbReference type="Pfam" id="PF13638">
    <property type="entry name" value="PIN_4"/>
    <property type="match status" value="1"/>
</dbReference>
<feature type="region of interest" description="Disordered" evidence="1">
    <location>
        <begin position="235"/>
        <end position="303"/>
    </location>
</feature>
<feature type="compositionally biased region" description="Low complexity" evidence="1">
    <location>
        <begin position="281"/>
        <end position="303"/>
    </location>
</feature>
<dbReference type="PANTHER" id="PTHR16161">
    <property type="entry name" value="TRANSCRIPTIONAL PROTEIN SWT1"/>
    <property type="match status" value="1"/>
</dbReference>
<dbReference type="AlphaFoldDB" id="A0AAD9CXY3"/>
<comment type="caution">
    <text evidence="3">The sequence shown here is derived from an EMBL/GenBank/DDBJ whole genome shotgun (WGS) entry which is preliminary data.</text>
</comment>
<dbReference type="EMBL" id="JAODAN010000005">
    <property type="protein sequence ID" value="KAK1924152.1"/>
    <property type="molecule type" value="Genomic_DNA"/>
</dbReference>